<evidence type="ECO:0000256" key="5">
    <source>
        <dbReference type="SAM" id="MobiDB-lite"/>
    </source>
</evidence>
<dbReference type="EnsemblPlants" id="QL02p093542:mrna">
    <property type="protein sequence ID" value="QL02p093542:mrna"/>
    <property type="gene ID" value="QL02p093542"/>
</dbReference>
<evidence type="ECO:0000256" key="3">
    <source>
        <dbReference type="ARBA" id="ARBA00022845"/>
    </source>
</evidence>
<accession>A0A7N2L0U9</accession>
<dbReference type="InterPro" id="IPR016024">
    <property type="entry name" value="ARM-type_fold"/>
</dbReference>
<keyword evidence="4" id="KW-0648">Protein biosynthesis</keyword>
<dbReference type="AlphaFoldDB" id="A0A7N2L0U9"/>
<dbReference type="PROSITE" id="PS51366">
    <property type="entry name" value="MI"/>
    <property type="match status" value="1"/>
</dbReference>
<dbReference type="PANTHER" id="PTHR23253">
    <property type="entry name" value="EUKARYOTIC TRANSLATION INITIATION FACTOR 4 GAMMA"/>
    <property type="match status" value="1"/>
</dbReference>
<protein>
    <recommendedName>
        <fullName evidence="6">MI domain-containing protein</fullName>
    </recommendedName>
</protein>
<keyword evidence="2" id="KW-0396">Initiation factor</keyword>
<dbReference type="SUPFAM" id="SSF57667">
    <property type="entry name" value="beta-beta-alpha zinc fingers"/>
    <property type="match status" value="1"/>
</dbReference>
<evidence type="ECO:0000256" key="2">
    <source>
        <dbReference type="ARBA" id="ARBA00022540"/>
    </source>
</evidence>
<evidence type="ECO:0000313" key="8">
    <source>
        <dbReference type="Proteomes" id="UP000594261"/>
    </source>
</evidence>
<dbReference type="Gramene" id="QL02p093542:mrna">
    <property type="protein sequence ID" value="QL02p093542:mrna"/>
    <property type="gene ID" value="QL02p093542"/>
</dbReference>
<dbReference type="SUPFAM" id="SSF48371">
    <property type="entry name" value="ARM repeat"/>
    <property type="match status" value="2"/>
</dbReference>
<keyword evidence="3" id="KW-0810">Translation regulation</keyword>
<dbReference type="PANTHER" id="PTHR23253:SF53">
    <property type="entry name" value="EUKARYOTIC TRANSLATION INITIATION FACTOR ISOFORM 4G-1"/>
    <property type="match status" value="1"/>
</dbReference>
<dbReference type="Pfam" id="PF12874">
    <property type="entry name" value="zf-met"/>
    <property type="match status" value="1"/>
</dbReference>
<dbReference type="GO" id="GO:0003743">
    <property type="term" value="F:translation initiation factor activity"/>
    <property type="evidence" value="ECO:0007669"/>
    <property type="project" value="UniProtKB-KW"/>
</dbReference>
<feature type="region of interest" description="Disordered" evidence="5">
    <location>
        <begin position="114"/>
        <end position="156"/>
    </location>
</feature>
<reference evidence="8" key="1">
    <citation type="journal article" date="2016" name="G3 (Bethesda)">
        <title>First Draft Assembly and Annotation of the Genome of a California Endemic Oak Quercus lobata Nee (Fagaceae).</title>
        <authorList>
            <person name="Sork V.L."/>
            <person name="Fitz-Gibbon S.T."/>
            <person name="Puiu D."/>
            <person name="Crepeau M."/>
            <person name="Gugger P.F."/>
            <person name="Sherman R."/>
            <person name="Stevens K."/>
            <person name="Langley C.H."/>
            <person name="Pellegrini M."/>
            <person name="Salzberg S.L."/>
        </authorList>
    </citation>
    <scope>NUCLEOTIDE SEQUENCE [LARGE SCALE GENOMIC DNA]</scope>
    <source>
        <strain evidence="8">cv. SW786</strain>
    </source>
</reference>
<dbReference type="InterPro" id="IPR013087">
    <property type="entry name" value="Znf_C2H2_type"/>
</dbReference>
<dbReference type="Pfam" id="PF02854">
    <property type="entry name" value="MIF4G"/>
    <property type="match status" value="1"/>
</dbReference>
<reference evidence="7" key="2">
    <citation type="submission" date="2021-01" db="UniProtKB">
        <authorList>
            <consortium name="EnsemblPlants"/>
        </authorList>
    </citation>
    <scope>IDENTIFICATION</scope>
</reference>
<feature type="compositionally biased region" description="Low complexity" evidence="5">
    <location>
        <begin position="135"/>
        <end position="150"/>
    </location>
</feature>
<dbReference type="InterPro" id="IPR003891">
    <property type="entry name" value="Initiation_fac_eIF4g_MI"/>
</dbReference>
<comment type="similarity">
    <text evidence="1">Belongs to the eukaryotic initiation factor 4G family.</text>
</comment>
<dbReference type="SMART" id="SM00544">
    <property type="entry name" value="MA3"/>
    <property type="match status" value="1"/>
</dbReference>
<dbReference type="Proteomes" id="UP000594261">
    <property type="component" value="Chromosome 2"/>
</dbReference>
<proteinExistence type="inferred from homology"/>
<evidence type="ECO:0000313" key="7">
    <source>
        <dbReference type="EnsemblPlants" id="QL02p093542:mrna"/>
    </source>
</evidence>
<name>A0A7N2L0U9_QUELO</name>
<sequence>MTIERGCESPNPRISPPQPKPTYSYSQELLPNHPVPPPSIKSGQISKTLYFLLNCLNKAKPTPNISGAKRKAETASAGGTSELPPFGIKKRPKEEWSCAICQFSALSERALNEHLQGRKHKAKEAGLRAQRTGRSTSSTPSTKKTTMPSKQNPNNIQEATTQPRELDMFPELVASNVKPHSDVTKNKMVQFNQHLTNNPETRNRWLPRRKNEGPQQKSDLLWSARRENLSENERILKTAADRILNKHTPAEFDRLQDHPVYSGINSAETLVGTVTLIYNKAVTEPAYCPMYALLCSDLNQKLPSFPSDEPDGRNITVTRVLLNKCQETFEGVDELTKEIRRMTAPEQKMGRGVRERMLKRRFLGNIQLIGELMKQRIMVERIVHHVVQDLLGPADSKFQPNEENVEALCQLLITVGKQFDESPTSRCKNDVYFRQLNDMSTSMQLAPLLRFMIRDLLDLRANNWVARPEEVKAKNIPEKYSESQNLGDTSPGGFLPMTKTTARLNNLQRKTVYLVEEYFTVRLLDEALKCVKELNSPAYHPEVVKEAISLGLEKSPPCAEPVAKLLEYLFAEKVLADGDIELGCLLYGSMLDDVSLDVPKAPNGFGEIIGKLVLAGVLDFTVVNKVVMKVEDERLQKTISGAAVRLANSTPGQSVLESQASDDE</sequence>
<dbReference type="InterPro" id="IPR003890">
    <property type="entry name" value="MIF4G-like_typ-3"/>
</dbReference>
<dbReference type="Gene3D" id="1.25.40.180">
    <property type="match status" value="2"/>
</dbReference>
<dbReference type="SMART" id="SM00543">
    <property type="entry name" value="MIF4G"/>
    <property type="match status" value="1"/>
</dbReference>
<dbReference type="GO" id="GO:0006417">
    <property type="term" value="P:regulation of translation"/>
    <property type="evidence" value="ECO:0007669"/>
    <property type="project" value="UniProtKB-KW"/>
</dbReference>
<feature type="region of interest" description="Disordered" evidence="5">
    <location>
        <begin position="1"/>
        <end position="41"/>
    </location>
</feature>
<dbReference type="Gene3D" id="3.30.160.60">
    <property type="entry name" value="Classic Zinc Finger"/>
    <property type="match status" value="1"/>
</dbReference>
<keyword evidence="8" id="KW-1185">Reference proteome</keyword>
<dbReference type="InterPro" id="IPR036236">
    <property type="entry name" value="Znf_C2H2_sf"/>
</dbReference>
<dbReference type="GO" id="GO:0016281">
    <property type="term" value="C:eukaryotic translation initiation factor 4F complex"/>
    <property type="evidence" value="ECO:0007669"/>
    <property type="project" value="TreeGrafter"/>
</dbReference>
<evidence type="ECO:0000259" key="6">
    <source>
        <dbReference type="PROSITE" id="PS51366"/>
    </source>
</evidence>
<dbReference type="Pfam" id="PF02847">
    <property type="entry name" value="MA3"/>
    <property type="match status" value="1"/>
</dbReference>
<evidence type="ECO:0000256" key="4">
    <source>
        <dbReference type="ARBA" id="ARBA00022917"/>
    </source>
</evidence>
<feature type="region of interest" description="Disordered" evidence="5">
    <location>
        <begin position="62"/>
        <end position="88"/>
    </location>
</feature>
<organism evidence="7 8">
    <name type="scientific">Quercus lobata</name>
    <name type="common">Valley oak</name>
    <dbReference type="NCBI Taxonomy" id="97700"/>
    <lineage>
        <taxon>Eukaryota</taxon>
        <taxon>Viridiplantae</taxon>
        <taxon>Streptophyta</taxon>
        <taxon>Embryophyta</taxon>
        <taxon>Tracheophyta</taxon>
        <taxon>Spermatophyta</taxon>
        <taxon>Magnoliopsida</taxon>
        <taxon>eudicotyledons</taxon>
        <taxon>Gunneridae</taxon>
        <taxon>Pentapetalae</taxon>
        <taxon>rosids</taxon>
        <taxon>fabids</taxon>
        <taxon>Fagales</taxon>
        <taxon>Fagaceae</taxon>
        <taxon>Quercus</taxon>
    </lineage>
</organism>
<feature type="region of interest" description="Disordered" evidence="5">
    <location>
        <begin position="198"/>
        <end position="218"/>
    </location>
</feature>
<dbReference type="GO" id="GO:0003729">
    <property type="term" value="F:mRNA binding"/>
    <property type="evidence" value="ECO:0007669"/>
    <property type="project" value="TreeGrafter"/>
</dbReference>
<dbReference type="InParanoid" id="A0A7N2L0U9"/>
<feature type="domain" description="MI" evidence="6">
    <location>
        <begin position="506"/>
        <end position="628"/>
    </location>
</feature>
<evidence type="ECO:0000256" key="1">
    <source>
        <dbReference type="ARBA" id="ARBA00005775"/>
    </source>
</evidence>